<dbReference type="InterPro" id="IPR052743">
    <property type="entry name" value="Glutaminase_GtaA"/>
</dbReference>
<evidence type="ECO:0000259" key="3">
    <source>
        <dbReference type="Pfam" id="PF17168"/>
    </source>
</evidence>
<feature type="domain" description="Glutaminase A N-terminal" evidence="3">
    <location>
        <begin position="84"/>
        <end position="311"/>
    </location>
</feature>
<accession>A0A916JVW5</accession>
<evidence type="ECO:0000313" key="4">
    <source>
        <dbReference type="EMBL" id="CAG7608957.1"/>
    </source>
</evidence>
<evidence type="ECO:0000259" key="1">
    <source>
        <dbReference type="Pfam" id="PF16334"/>
    </source>
</evidence>
<proteinExistence type="predicted"/>
<reference evidence="4" key="1">
    <citation type="submission" date="2021-06" db="EMBL/GenBank/DDBJ databases">
        <authorList>
            <person name="Criscuolo A."/>
        </authorList>
    </citation>
    <scope>NUCLEOTIDE SEQUENCE</scope>
    <source>
        <strain evidence="4">CIP111600</strain>
    </source>
</reference>
<dbReference type="InterPro" id="IPR033433">
    <property type="entry name" value="GtaA_N"/>
</dbReference>
<dbReference type="Proteomes" id="UP000693672">
    <property type="component" value="Unassembled WGS sequence"/>
</dbReference>
<protein>
    <recommendedName>
        <fullName evidence="6">DUF4965 domain-containing protein</fullName>
    </recommendedName>
</protein>
<gene>
    <name evidence="4" type="ORF">PAESOLCIP111_01116</name>
</gene>
<evidence type="ECO:0000313" key="5">
    <source>
        <dbReference type="Proteomes" id="UP000693672"/>
    </source>
</evidence>
<dbReference type="Pfam" id="PF16335">
    <property type="entry name" value="GtaA_6_Hairpin"/>
    <property type="match status" value="1"/>
</dbReference>
<dbReference type="InterPro" id="IPR032514">
    <property type="entry name" value="GtaA_central"/>
</dbReference>
<name>A0A916JVW5_9BACL</name>
<organism evidence="4 5">
    <name type="scientific">Paenibacillus solanacearum</name>
    <dbReference type="NCBI Taxonomy" id="2048548"/>
    <lineage>
        <taxon>Bacteria</taxon>
        <taxon>Bacillati</taxon>
        <taxon>Bacillota</taxon>
        <taxon>Bacilli</taxon>
        <taxon>Bacillales</taxon>
        <taxon>Paenibacillaceae</taxon>
        <taxon>Paenibacillus</taxon>
    </lineage>
</organism>
<feature type="domain" description="DUF4964" evidence="1">
    <location>
        <begin position="3"/>
        <end position="61"/>
    </location>
</feature>
<dbReference type="PANTHER" id="PTHR31987:SF1">
    <property type="entry name" value="GLUTAMINASE A"/>
    <property type="match status" value="1"/>
</dbReference>
<dbReference type="EMBL" id="CAJVAS010000003">
    <property type="protein sequence ID" value="CAG7608957.1"/>
    <property type="molecule type" value="Genomic_DNA"/>
</dbReference>
<dbReference type="Pfam" id="PF16334">
    <property type="entry name" value="DUF4964"/>
    <property type="match status" value="1"/>
</dbReference>
<evidence type="ECO:0000259" key="2">
    <source>
        <dbReference type="Pfam" id="PF16335"/>
    </source>
</evidence>
<sequence length="671" mass="76236">MNRTLRPPAVPLVTVDPYFSVWSASDRLYESHTCHWTGKRHAMTGMAVIDDTVYRFMGRVHLSGPDPYEPPHMEQTGLRVLPLSSIYTFEAGGVRLEVDFTTPLLPGELDVLSRPASYITVRANSIDERLHSVRIYFDATAEWCVDTPDQQVEWGRLTIDGHPAMKVGTTAQPVLVKDGDNVRIDWGYLYVVAPRTDYSGEAAVAIGSLRTREAFAAEGRLPEADDERMPRAVEDDTPLLAVLLDIGDVGAEAKSAFVVLGYDDIMSIEYFHKPLPAYWRHIFATMEEMLAAAIRDYPLAMQKCELFNRELLEEAAAAGGPYYADLLAIAYRQAIAAHKLVRDENGDVLFLSKECFSNGCIGTVDVSYPSAPLFLRYNPELVKGMLRPIMRFARSEAWPYEFAPHDVGRYPKANGQVYRQNKREEQMPVEECGNMLIMAAAVCAAEQSDAFAQEHWDLLTLWAEYLAGHGLDPENQNCTDDFASHLAHNANLSIKAIMAIGGYGILCRMRGLGQEASHYYDMAKRMAKEWQRMALDASGGHYKLTFDRDGTWGMKYNLVWDDIFQLELFPQEVKQKELAHYLAIRNEYGTPLDSRNTFTKSDWLVWVASFAKEKRQFEEMIEPLWRFLHESPHRVPAGDWYDTIEPLNKRFQHRSVVGGFFVRLLLFPKRL</sequence>
<dbReference type="Pfam" id="PF17168">
    <property type="entry name" value="DUF5127"/>
    <property type="match status" value="1"/>
</dbReference>
<dbReference type="InterPro" id="IPR032515">
    <property type="entry name" value="DUF4964"/>
</dbReference>
<dbReference type="AlphaFoldDB" id="A0A916JVW5"/>
<feature type="domain" description="Glutaminase A central" evidence="2">
    <location>
        <begin position="320"/>
        <end position="663"/>
    </location>
</feature>
<keyword evidence="5" id="KW-1185">Reference proteome</keyword>
<dbReference type="RefSeq" id="WP_218090931.1">
    <property type="nucleotide sequence ID" value="NZ_CAJVAS010000003.1"/>
</dbReference>
<comment type="caution">
    <text evidence="4">The sequence shown here is derived from an EMBL/GenBank/DDBJ whole genome shotgun (WGS) entry which is preliminary data.</text>
</comment>
<dbReference type="PANTHER" id="PTHR31987">
    <property type="entry name" value="GLUTAMINASE A-RELATED"/>
    <property type="match status" value="1"/>
</dbReference>
<evidence type="ECO:0008006" key="6">
    <source>
        <dbReference type="Google" id="ProtNLM"/>
    </source>
</evidence>